<dbReference type="Pfam" id="PF00534">
    <property type="entry name" value="Glycos_transf_1"/>
    <property type="match status" value="1"/>
</dbReference>
<dbReference type="InterPro" id="IPR050194">
    <property type="entry name" value="Glycosyltransferase_grp1"/>
</dbReference>
<dbReference type="GO" id="GO:0016757">
    <property type="term" value="F:glycosyltransferase activity"/>
    <property type="evidence" value="ECO:0007669"/>
    <property type="project" value="InterPro"/>
</dbReference>
<dbReference type="EMBL" id="NPMS01000005">
    <property type="protein sequence ID" value="OZU88239.1"/>
    <property type="molecule type" value="Genomic_DNA"/>
</dbReference>
<name>A0A265N9W1_9BACI</name>
<reference evidence="3 4" key="1">
    <citation type="submission" date="2017-08" db="EMBL/GenBank/DDBJ databases">
        <title>Virgibacillus indicus sp. nov. and Virgibacillus profoundi sp. nov, two moderately halophilic bacteria isolated from marine sediment by using the Microfluidic Streak Plate.</title>
        <authorList>
            <person name="Xu B."/>
            <person name="Hu B."/>
            <person name="Wang J."/>
            <person name="Zhu Y."/>
            <person name="Huang L."/>
            <person name="Du W."/>
            <person name="Huang Y."/>
        </authorList>
    </citation>
    <scope>NUCLEOTIDE SEQUENCE [LARGE SCALE GENOMIC DNA]</scope>
    <source>
        <strain evidence="3 4">IO3-P2-C2</strain>
    </source>
</reference>
<proteinExistence type="predicted"/>
<dbReference type="AlphaFoldDB" id="A0A265N9W1"/>
<evidence type="ECO:0000259" key="2">
    <source>
        <dbReference type="Pfam" id="PF13439"/>
    </source>
</evidence>
<feature type="domain" description="Glycosyltransferase subfamily 4-like N-terminal" evidence="2">
    <location>
        <begin position="28"/>
        <end position="163"/>
    </location>
</feature>
<dbReference type="InterPro" id="IPR028098">
    <property type="entry name" value="Glyco_trans_4-like_N"/>
</dbReference>
<accession>A0A265N9W1</accession>
<dbReference type="Proteomes" id="UP000216498">
    <property type="component" value="Unassembled WGS sequence"/>
</dbReference>
<evidence type="ECO:0000313" key="4">
    <source>
        <dbReference type="Proteomes" id="UP000216498"/>
    </source>
</evidence>
<evidence type="ECO:0000259" key="1">
    <source>
        <dbReference type="Pfam" id="PF00534"/>
    </source>
</evidence>
<dbReference type="OrthoDB" id="9813214at2"/>
<dbReference type="RefSeq" id="WP_094885978.1">
    <property type="nucleotide sequence ID" value="NZ_NPMS01000005.1"/>
</dbReference>
<dbReference type="CDD" id="cd03794">
    <property type="entry name" value="GT4_WbuB-like"/>
    <property type="match status" value="1"/>
</dbReference>
<dbReference type="InterPro" id="IPR001296">
    <property type="entry name" value="Glyco_trans_1"/>
</dbReference>
<dbReference type="Gene3D" id="3.40.50.2000">
    <property type="entry name" value="Glycogen Phosphorylase B"/>
    <property type="match status" value="2"/>
</dbReference>
<sequence>MFTAAREEICLKKICIIAPVHQYNDVRVFQKEAKALSMNGFNVTIIAKSNKESKIDGIKIIPVQNYKNRLERILLQPLFLYKALSLKCDIYHIHNPETIFLGFILKIFGKKVIYDTHEDFSKRVLIKNWIPKPLRKPLASFIKLMEYLASYIFDMCIVTQKEILSRMGSKSIIIENAPIAKGDLINKAYEISETKPREAEVFRLIYVGGISKARGILEIIKSLELVNKYINVRLWLIGPSGRGSILEEASLLEGWKYVDYLGPLRQEEAFSYMIQANIGIVTILNVGDHSQTSPNKLYEYMTFKLPFIASDFNLWKEKIMQVKSGFFVNPKSINEISDKIIWLLTNQEESRQMGINGYNYVMRKYNWDIESKKLLEIYRRIS</sequence>
<protein>
    <submittedName>
        <fullName evidence="3">Glycosyl transferase family 1</fullName>
    </submittedName>
</protein>
<feature type="domain" description="Glycosyl transferase family 1" evidence="1">
    <location>
        <begin position="199"/>
        <end position="359"/>
    </location>
</feature>
<dbReference type="PANTHER" id="PTHR45947:SF3">
    <property type="entry name" value="SULFOQUINOVOSYL TRANSFERASE SQD2"/>
    <property type="match status" value="1"/>
</dbReference>
<dbReference type="PANTHER" id="PTHR45947">
    <property type="entry name" value="SULFOQUINOVOSYL TRANSFERASE SQD2"/>
    <property type="match status" value="1"/>
</dbReference>
<keyword evidence="3" id="KW-0808">Transferase</keyword>
<dbReference type="Pfam" id="PF13439">
    <property type="entry name" value="Glyco_transf_4"/>
    <property type="match status" value="1"/>
</dbReference>
<gene>
    <name evidence="3" type="ORF">CIL03_11330</name>
</gene>
<comment type="caution">
    <text evidence="3">The sequence shown here is derived from an EMBL/GenBank/DDBJ whole genome shotgun (WGS) entry which is preliminary data.</text>
</comment>
<evidence type="ECO:0000313" key="3">
    <source>
        <dbReference type="EMBL" id="OZU88239.1"/>
    </source>
</evidence>
<organism evidence="3 4">
    <name type="scientific">Virgibacillus indicus</name>
    <dbReference type="NCBI Taxonomy" id="2024554"/>
    <lineage>
        <taxon>Bacteria</taxon>
        <taxon>Bacillati</taxon>
        <taxon>Bacillota</taxon>
        <taxon>Bacilli</taxon>
        <taxon>Bacillales</taxon>
        <taxon>Bacillaceae</taxon>
        <taxon>Virgibacillus</taxon>
    </lineage>
</organism>
<keyword evidence="4" id="KW-1185">Reference proteome</keyword>
<dbReference type="SUPFAM" id="SSF53756">
    <property type="entry name" value="UDP-Glycosyltransferase/glycogen phosphorylase"/>
    <property type="match status" value="1"/>
</dbReference>